<reference evidence="1 2" key="1">
    <citation type="submission" date="2021-06" db="EMBL/GenBank/DDBJ databases">
        <title>Caerostris extrusa draft genome.</title>
        <authorList>
            <person name="Kono N."/>
            <person name="Arakawa K."/>
        </authorList>
    </citation>
    <scope>NUCLEOTIDE SEQUENCE [LARGE SCALE GENOMIC DNA]</scope>
</reference>
<proteinExistence type="predicted"/>
<organism evidence="1 2">
    <name type="scientific">Caerostris extrusa</name>
    <name type="common">Bark spider</name>
    <name type="synonym">Caerostris bankana</name>
    <dbReference type="NCBI Taxonomy" id="172846"/>
    <lineage>
        <taxon>Eukaryota</taxon>
        <taxon>Metazoa</taxon>
        <taxon>Ecdysozoa</taxon>
        <taxon>Arthropoda</taxon>
        <taxon>Chelicerata</taxon>
        <taxon>Arachnida</taxon>
        <taxon>Araneae</taxon>
        <taxon>Araneomorphae</taxon>
        <taxon>Entelegynae</taxon>
        <taxon>Araneoidea</taxon>
        <taxon>Araneidae</taxon>
        <taxon>Caerostris</taxon>
    </lineage>
</organism>
<evidence type="ECO:0000313" key="1">
    <source>
        <dbReference type="EMBL" id="GIX98599.1"/>
    </source>
</evidence>
<dbReference type="EMBL" id="BPLR01004934">
    <property type="protein sequence ID" value="GIX98599.1"/>
    <property type="molecule type" value="Genomic_DNA"/>
</dbReference>
<keyword evidence="2" id="KW-1185">Reference proteome</keyword>
<gene>
    <name evidence="1" type="ORF">CEXT_345161</name>
</gene>
<protein>
    <submittedName>
        <fullName evidence="1">Uncharacterized protein</fullName>
    </submittedName>
</protein>
<name>A0AAV4PPJ1_CAEEX</name>
<evidence type="ECO:0000313" key="2">
    <source>
        <dbReference type="Proteomes" id="UP001054945"/>
    </source>
</evidence>
<sequence>MGRRLPAETRVSYNLTGEDMKTMMQFSNLRDAKAIYQLSGTTGVCLCLDISRSRNNMVREKKKTLSLTNDSIQTDTVVYKGNQEAVMDTILLFLSI</sequence>
<dbReference type="Proteomes" id="UP001054945">
    <property type="component" value="Unassembled WGS sequence"/>
</dbReference>
<dbReference type="AlphaFoldDB" id="A0AAV4PPJ1"/>
<accession>A0AAV4PPJ1</accession>
<comment type="caution">
    <text evidence="1">The sequence shown here is derived from an EMBL/GenBank/DDBJ whole genome shotgun (WGS) entry which is preliminary data.</text>
</comment>